<protein>
    <submittedName>
        <fullName evidence="3">DUF5018 domain-containing protein</fullName>
    </submittedName>
</protein>
<evidence type="ECO:0000259" key="2">
    <source>
        <dbReference type="Pfam" id="PF16410"/>
    </source>
</evidence>
<keyword evidence="4" id="KW-1185">Reference proteome</keyword>
<dbReference type="EMBL" id="JBEXAC010000002">
    <property type="protein sequence ID" value="MET7000377.1"/>
    <property type="molecule type" value="Genomic_DNA"/>
</dbReference>
<gene>
    <name evidence="3" type="ORF">ABR189_23500</name>
</gene>
<dbReference type="InterPro" id="IPR011044">
    <property type="entry name" value="Quino_amine_DH_bsu"/>
</dbReference>
<reference evidence="3 4" key="1">
    <citation type="submission" date="2024-06" db="EMBL/GenBank/DDBJ databases">
        <title>Chitinophaga defluvii sp. nov., isolated from municipal sewage.</title>
        <authorList>
            <person name="Zhang L."/>
        </authorList>
    </citation>
    <scope>NUCLEOTIDE SEQUENCE [LARGE SCALE GENOMIC DNA]</scope>
    <source>
        <strain evidence="3 4">H8</strain>
    </source>
</reference>
<evidence type="ECO:0000313" key="4">
    <source>
        <dbReference type="Proteomes" id="UP001549749"/>
    </source>
</evidence>
<dbReference type="Proteomes" id="UP001549749">
    <property type="component" value="Unassembled WGS sequence"/>
</dbReference>
<dbReference type="RefSeq" id="WP_354662937.1">
    <property type="nucleotide sequence ID" value="NZ_JBEXAC010000002.1"/>
</dbReference>
<keyword evidence="1" id="KW-0732">Signal</keyword>
<dbReference type="PROSITE" id="PS51257">
    <property type="entry name" value="PROKAR_LIPOPROTEIN"/>
    <property type="match status" value="1"/>
</dbReference>
<dbReference type="Gene3D" id="2.60.40.2340">
    <property type="match status" value="1"/>
</dbReference>
<dbReference type="Pfam" id="PF16410">
    <property type="entry name" value="DUF5018"/>
    <property type="match status" value="1"/>
</dbReference>
<accession>A0ABV2TBG6</accession>
<dbReference type="InterPro" id="IPR032186">
    <property type="entry name" value="DUF5018"/>
</dbReference>
<feature type="signal peptide" evidence="1">
    <location>
        <begin position="1"/>
        <end position="21"/>
    </location>
</feature>
<comment type="caution">
    <text evidence="3">The sequence shown here is derived from an EMBL/GenBank/DDBJ whole genome shotgun (WGS) entry which is preliminary data.</text>
</comment>
<proteinExistence type="predicted"/>
<feature type="chain" id="PRO_5045414630" evidence="1">
    <location>
        <begin position="22"/>
        <end position="572"/>
    </location>
</feature>
<evidence type="ECO:0000313" key="3">
    <source>
        <dbReference type="EMBL" id="MET7000377.1"/>
    </source>
</evidence>
<organism evidence="3 4">
    <name type="scientific">Chitinophaga defluvii</name>
    <dbReference type="NCBI Taxonomy" id="3163343"/>
    <lineage>
        <taxon>Bacteria</taxon>
        <taxon>Pseudomonadati</taxon>
        <taxon>Bacteroidota</taxon>
        <taxon>Chitinophagia</taxon>
        <taxon>Chitinophagales</taxon>
        <taxon>Chitinophagaceae</taxon>
        <taxon>Chitinophaga</taxon>
    </lineage>
</organism>
<sequence>MKLFRYIAGIACLLAAAACHKPDALFNGSDNEIRSIYVKFAGTDKQYPGVVSKGTVSFDVPIYQAGTDPLVETDISKMEIVASIPVGATITPGLVGIKDLTSPIEITVTAANGTQQKYKLSARKTGMNYTKGLLEFTVKKEGQTKVYQSSQAAPYNNGDTLYIDIPNTPKDPLDQTRLLVNVKLEPTCTMTPELKEDVPVDFTKPLEIKVTDGMGTLRTHYIAIRPANFTKARFRELWFRSVEELGLTRANIKSLAVSNEYFFIPEFEDWNSDGKLHVFNAADGRLVKKIDPPTTFSYRVATDNQGRFLVSTWNESGKGFILYRYNDLQSNPEQILNLVSWDDPQFIPAQLGINKVNITGDTKSGKAYMYTTMSNGQYYSWELTNGASPSPRPVVTKFDPAKTGGTWDIASVKRGTADTKSDMYFSWYNEGATETDGKGSRFEILDEGGVYHRLNPVNHPYKILAYDVFSVNGDRFVAMLAQGLKSNSESRILVYDITDMSKLALAPGDPGYVNLKLFESAPLGMTTDLSSGDVHVTVNGLNADIYVGTTAVSSQAAGNAGVRKLRMEYQVE</sequence>
<dbReference type="SUPFAM" id="SSF50969">
    <property type="entry name" value="YVTN repeat-like/Quinoprotein amine dehydrogenase"/>
    <property type="match status" value="1"/>
</dbReference>
<name>A0ABV2TBG6_9BACT</name>
<evidence type="ECO:0000256" key="1">
    <source>
        <dbReference type="SAM" id="SignalP"/>
    </source>
</evidence>
<feature type="domain" description="DUF5018" evidence="2">
    <location>
        <begin position="12"/>
        <end position="337"/>
    </location>
</feature>